<reference evidence="1 2" key="1">
    <citation type="submission" date="2018-11" db="EMBL/GenBank/DDBJ databases">
        <title>Draft genome sequence of Ferruginibacter sp. BO-59.</title>
        <authorList>
            <person name="Im W.T."/>
        </authorList>
    </citation>
    <scope>NUCLEOTIDE SEQUENCE [LARGE SCALE GENOMIC DNA]</scope>
    <source>
        <strain evidence="1 2">BO-59</strain>
    </source>
</reference>
<dbReference type="RefSeq" id="WP_123120907.1">
    <property type="nucleotide sequence ID" value="NZ_RJJR01000009.1"/>
</dbReference>
<protein>
    <recommendedName>
        <fullName evidence="3">TIR domain-containing protein</fullName>
    </recommendedName>
</protein>
<proteinExistence type="predicted"/>
<dbReference type="AlphaFoldDB" id="A0A3M9NEA6"/>
<dbReference type="EMBL" id="RJJR01000009">
    <property type="protein sequence ID" value="RNI35627.1"/>
    <property type="molecule type" value="Genomic_DNA"/>
</dbReference>
<comment type="caution">
    <text evidence="1">The sequence shown here is derived from an EMBL/GenBank/DDBJ whole genome shotgun (WGS) entry which is preliminary data.</text>
</comment>
<dbReference type="Gene3D" id="3.40.50.10140">
    <property type="entry name" value="Toll/interleukin-1 receptor homology (TIR) domain"/>
    <property type="match status" value="1"/>
</dbReference>
<evidence type="ECO:0008006" key="3">
    <source>
        <dbReference type="Google" id="ProtNLM"/>
    </source>
</evidence>
<name>A0A3M9NEA6_9BACT</name>
<sequence>MSNYLYFLHEEQGLDNRFNVENRSGEGYNIVGLDDWKKLISLLLELIFSEQDEQSIARRRDTRINILRELTEITNSNFNIYEQQDLLENRSAEELVATLLLMRLRRFPTLPKNKCPRLFVSHRRDDAKFALRIAKLAEENGFAYWVDVLDPDLKMLQQKGVPEKIMPLITACIIEFALINCTHVIACLTGEWRGSMWIPYEYGRIRELPALNVNACAWIHPNLIKNDFPEYMLLGEISLNEKQITTWLETEYKFSNKNYCHLEKEDTKVFDGIEELPELSDVDIENKRKEFDQWLREGMPLKEDIIAPKTVTFKKPRE</sequence>
<accession>A0A3M9NEA6</accession>
<keyword evidence="2" id="KW-1185">Reference proteome</keyword>
<dbReference type="InterPro" id="IPR035897">
    <property type="entry name" value="Toll_tir_struct_dom_sf"/>
</dbReference>
<gene>
    <name evidence="1" type="ORF">EFY79_11695</name>
</gene>
<evidence type="ECO:0000313" key="1">
    <source>
        <dbReference type="EMBL" id="RNI35627.1"/>
    </source>
</evidence>
<dbReference type="Proteomes" id="UP000267223">
    <property type="component" value="Unassembled WGS sequence"/>
</dbReference>
<evidence type="ECO:0000313" key="2">
    <source>
        <dbReference type="Proteomes" id="UP000267223"/>
    </source>
</evidence>
<dbReference type="OrthoDB" id="670666at2"/>
<organism evidence="1 2">
    <name type="scientific">Hanamia caeni</name>
    <dbReference type="NCBI Taxonomy" id="2294116"/>
    <lineage>
        <taxon>Bacteria</taxon>
        <taxon>Pseudomonadati</taxon>
        <taxon>Bacteroidota</taxon>
        <taxon>Chitinophagia</taxon>
        <taxon>Chitinophagales</taxon>
        <taxon>Chitinophagaceae</taxon>
        <taxon>Hanamia</taxon>
    </lineage>
</organism>